<evidence type="ECO:0000256" key="2">
    <source>
        <dbReference type="ARBA" id="ARBA00022448"/>
    </source>
</evidence>
<keyword evidence="15" id="KW-1185">Reference proteome</keyword>
<feature type="domain" description="TonB-dependent receptor-like beta-barrel" evidence="12">
    <location>
        <begin position="213"/>
        <end position="656"/>
    </location>
</feature>
<reference evidence="14" key="1">
    <citation type="submission" date="2024-05" db="EMBL/GenBank/DDBJ databases">
        <title>Isolation and characterization of Sporomusa carbonis sp. nov., a carboxydotrophic hydrogenogen in the genus of Sporomusa isolated from a charcoal burning pile.</title>
        <authorList>
            <person name="Boeer T."/>
            <person name="Rosenbaum F."/>
            <person name="Eysell L."/>
            <person name="Mueller V."/>
            <person name="Daniel R."/>
            <person name="Poehlein A."/>
        </authorList>
    </citation>
    <scope>NUCLEOTIDE SEQUENCE [LARGE SCALE GENOMIC DNA]</scope>
    <source>
        <strain evidence="14">DSM 10669</strain>
    </source>
</reference>
<feature type="signal peptide" evidence="11">
    <location>
        <begin position="1"/>
        <end position="22"/>
    </location>
</feature>
<keyword evidence="4 8" id="KW-0812">Transmembrane</keyword>
<evidence type="ECO:0000313" key="15">
    <source>
        <dbReference type="Proteomes" id="UP000216752"/>
    </source>
</evidence>
<dbReference type="PANTHER" id="PTHR30069:SF49">
    <property type="entry name" value="OUTER MEMBRANE PROTEIN C"/>
    <property type="match status" value="1"/>
</dbReference>
<dbReference type="EMBL" id="CP155573">
    <property type="protein sequence ID" value="XFO64976.1"/>
    <property type="molecule type" value="Genomic_DNA"/>
</dbReference>
<feature type="region of interest" description="Disordered" evidence="10">
    <location>
        <begin position="22"/>
        <end position="41"/>
    </location>
</feature>
<comment type="similarity">
    <text evidence="8 9">Belongs to the TonB-dependent receptor family.</text>
</comment>
<keyword evidence="3 8" id="KW-1134">Transmembrane beta strand</keyword>
<feature type="compositionally biased region" description="Basic and acidic residues" evidence="10">
    <location>
        <begin position="28"/>
        <end position="41"/>
    </location>
</feature>
<proteinExistence type="inferred from homology"/>
<dbReference type="Gene3D" id="2.40.170.20">
    <property type="entry name" value="TonB-dependent receptor, beta-barrel domain"/>
    <property type="match status" value="1"/>
</dbReference>
<dbReference type="InterPro" id="IPR036942">
    <property type="entry name" value="Beta-barrel_TonB_sf"/>
</dbReference>
<evidence type="ECO:0000259" key="13">
    <source>
        <dbReference type="Pfam" id="PF07715"/>
    </source>
</evidence>
<sequence>MKFIHAVSFSLMLLMASSTAVAAENDDEKAAGEKVTDKKTEESFTLDPVVVTAPLMTDPLTVETDPKAPRQPLPPNDGGSYLKNIPGFSLVMEGGVDGDPVLRGLGGSRLNVLIDGAQLKGACPARMDPTTSYASPETFDKITVLKGPETVLYGNGNLAGTVLFERNTPRFDAPGQRLYSSVLFGSFGRNDQLLDITTGDKGAYLRIIRNRTDADNYKDGNGNAVWSNYTKNNSTYIVGLTPDANTLYEFTADIGKAQAAHTSNSYSGKMGHDSAKLDKENYSFKYEKKNLSPVVQELDFNAYSNFEDHVMDTHSLRPWVNWKSGGVMNPAVTTRGARLAAKLALGETTQATVGTDYLQERHNYRCWGMYDGLDGPRVPTLEFENLGIFGEVKRTVDDRSRIIGGLRFDRLNADNKWVDPDDTGDDRSQYLHHGVDKTYSAFLRYEHDASKAPITTYIGIGHVERPADFVERGGTGRMPLITDSFYVDSEKSTQLDTGLTYKSGKLQANLSLFYAKINDYILLKGKKDSATTYVAWSANNINATMYGGEADASYAMSDHWTLNATLAATRGNNDTEHKPLPQIPALEGTLGVKYNNKKLEANIFWRGVQAQNRVDINYGNSTGFDVAKTPGYGVLSFNTSYRTSDRVVVSAGIDNIFNKLYAEHLSCQNTGIRYNGTYLFLPSTQINAPGRTIWVKTSYSF</sequence>
<dbReference type="Gene3D" id="2.170.130.10">
    <property type="entry name" value="TonB-dependent receptor, plug domain"/>
    <property type="match status" value="1"/>
</dbReference>
<feature type="chain" id="PRO_5047353817" evidence="11">
    <location>
        <begin position="23"/>
        <end position="701"/>
    </location>
</feature>
<dbReference type="InterPro" id="IPR000531">
    <property type="entry name" value="Beta-barrel_TonB"/>
</dbReference>
<keyword evidence="5 9" id="KW-0798">TonB box</keyword>
<dbReference type="RefSeq" id="WP_094606673.1">
    <property type="nucleotide sequence ID" value="NZ_CP155573.1"/>
</dbReference>
<dbReference type="PANTHER" id="PTHR30069">
    <property type="entry name" value="TONB-DEPENDENT OUTER MEMBRANE RECEPTOR"/>
    <property type="match status" value="1"/>
</dbReference>
<dbReference type="InterPro" id="IPR012910">
    <property type="entry name" value="Plug_dom"/>
</dbReference>
<dbReference type="InterPro" id="IPR010100">
    <property type="entry name" value="TonB-dep_Cu_rcpt"/>
</dbReference>
<dbReference type="InterPro" id="IPR039426">
    <property type="entry name" value="TonB-dep_rcpt-like"/>
</dbReference>
<dbReference type="CDD" id="cd01347">
    <property type="entry name" value="ligand_gated_channel"/>
    <property type="match status" value="1"/>
</dbReference>
<evidence type="ECO:0000256" key="4">
    <source>
        <dbReference type="ARBA" id="ARBA00022692"/>
    </source>
</evidence>
<keyword evidence="7 8" id="KW-0998">Cell outer membrane</keyword>
<evidence type="ECO:0000256" key="6">
    <source>
        <dbReference type="ARBA" id="ARBA00023136"/>
    </source>
</evidence>
<organism evidence="14 15">
    <name type="scientific">Sporomusa silvacetica DSM 10669</name>
    <dbReference type="NCBI Taxonomy" id="1123289"/>
    <lineage>
        <taxon>Bacteria</taxon>
        <taxon>Bacillati</taxon>
        <taxon>Bacillota</taxon>
        <taxon>Negativicutes</taxon>
        <taxon>Selenomonadales</taxon>
        <taxon>Sporomusaceae</taxon>
        <taxon>Sporomusa</taxon>
    </lineage>
</organism>
<evidence type="ECO:0000256" key="5">
    <source>
        <dbReference type="ARBA" id="ARBA00023077"/>
    </source>
</evidence>
<dbReference type="Pfam" id="PF00593">
    <property type="entry name" value="TonB_dep_Rec_b-barrel"/>
    <property type="match status" value="1"/>
</dbReference>
<dbReference type="SUPFAM" id="SSF56935">
    <property type="entry name" value="Porins"/>
    <property type="match status" value="1"/>
</dbReference>
<dbReference type="InterPro" id="IPR037066">
    <property type="entry name" value="Plug_dom_sf"/>
</dbReference>
<gene>
    <name evidence="14" type="primary">fepA</name>
    <name evidence="14" type="ORF">SPSIL_010850</name>
</gene>
<evidence type="ECO:0000313" key="14">
    <source>
        <dbReference type="EMBL" id="XFO64976.1"/>
    </source>
</evidence>
<feature type="region of interest" description="Disordered" evidence="10">
    <location>
        <begin position="60"/>
        <end position="79"/>
    </location>
</feature>
<evidence type="ECO:0000256" key="1">
    <source>
        <dbReference type="ARBA" id="ARBA00004571"/>
    </source>
</evidence>
<dbReference type="Pfam" id="PF07715">
    <property type="entry name" value="Plug"/>
    <property type="match status" value="1"/>
</dbReference>
<dbReference type="NCBIfam" id="TIGR01778">
    <property type="entry name" value="TonB-copper"/>
    <property type="match status" value="1"/>
</dbReference>
<evidence type="ECO:0000256" key="9">
    <source>
        <dbReference type="RuleBase" id="RU003357"/>
    </source>
</evidence>
<keyword evidence="2 8" id="KW-0813">Transport</keyword>
<evidence type="ECO:0000256" key="11">
    <source>
        <dbReference type="SAM" id="SignalP"/>
    </source>
</evidence>
<evidence type="ECO:0000259" key="12">
    <source>
        <dbReference type="Pfam" id="PF00593"/>
    </source>
</evidence>
<evidence type="ECO:0000256" key="10">
    <source>
        <dbReference type="SAM" id="MobiDB-lite"/>
    </source>
</evidence>
<evidence type="ECO:0000256" key="3">
    <source>
        <dbReference type="ARBA" id="ARBA00022452"/>
    </source>
</evidence>
<evidence type="ECO:0000256" key="7">
    <source>
        <dbReference type="ARBA" id="ARBA00023237"/>
    </source>
</evidence>
<comment type="subcellular location">
    <subcellularLocation>
        <location evidence="1 8">Cell outer membrane</location>
        <topology evidence="1 8">Multi-pass membrane protein</topology>
    </subcellularLocation>
</comment>
<protein>
    <submittedName>
        <fullName evidence="14">Ferrienterobactin receptor</fullName>
    </submittedName>
</protein>
<keyword evidence="11" id="KW-0732">Signal</keyword>
<dbReference type="Proteomes" id="UP000216752">
    <property type="component" value="Chromosome"/>
</dbReference>
<evidence type="ECO:0000256" key="8">
    <source>
        <dbReference type="PROSITE-ProRule" id="PRU01360"/>
    </source>
</evidence>
<name>A0ABZ3IH31_9FIRM</name>
<keyword evidence="14" id="KW-0675">Receptor</keyword>
<feature type="domain" description="TonB-dependent receptor plug" evidence="13">
    <location>
        <begin position="75"/>
        <end position="161"/>
    </location>
</feature>
<accession>A0ABZ3IH31</accession>
<dbReference type="PROSITE" id="PS52016">
    <property type="entry name" value="TONB_DEPENDENT_REC_3"/>
    <property type="match status" value="1"/>
</dbReference>
<keyword evidence="6 8" id="KW-0472">Membrane</keyword>